<dbReference type="SUPFAM" id="SSF52540">
    <property type="entry name" value="P-loop containing nucleoside triphosphate hydrolases"/>
    <property type="match status" value="1"/>
</dbReference>
<proteinExistence type="inferred from homology"/>
<dbReference type="PANTHER" id="PTHR18884">
    <property type="entry name" value="SEPTIN"/>
    <property type="match status" value="1"/>
</dbReference>
<dbReference type="Proteomes" id="UP000013827">
    <property type="component" value="Unassembled WGS sequence"/>
</dbReference>
<organism evidence="4 5">
    <name type="scientific">Emiliania huxleyi (strain CCMP1516)</name>
    <dbReference type="NCBI Taxonomy" id="280463"/>
    <lineage>
        <taxon>Eukaryota</taxon>
        <taxon>Haptista</taxon>
        <taxon>Haptophyta</taxon>
        <taxon>Prymnesiophyceae</taxon>
        <taxon>Isochrysidales</taxon>
        <taxon>Noelaerhabdaceae</taxon>
        <taxon>Emiliania</taxon>
    </lineage>
</organism>
<reference evidence="4" key="2">
    <citation type="submission" date="2024-10" db="UniProtKB">
        <authorList>
            <consortium name="EnsemblProtists"/>
        </authorList>
    </citation>
    <scope>IDENTIFICATION</scope>
</reference>
<evidence type="ECO:0000256" key="2">
    <source>
        <dbReference type="SAM" id="Coils"/>
    </source>
</evidence>
<protein>
    <recommendedName>
        <fullName evidence="3">Septin-type G domain-containing protein</fullName>
    </recommendedName>
</protein>
<keyword evidence="2" id="KW-0175">Coiled coil</keyword>
<dbReference type="PaxDb" id="2903-EOD22618"/>
<evidence type="ECO:0000313" key="5">
    <source>
        <dbReference type="Proteomes" id="UP000013827"/>
    </source>
</evidence>
<feature type="domain" description="Septin-type G" evidence="3">
    <location>
        <begin position="14"/>
        <end position="312"/>
    </location>
</feature>
<dbReference type="GO" id="GO:0005525">
    <property type="term" value="F:GTP binding"/>
    <property type="evidence" value="ECO:0007669"/>
    <property type="project" value="UniProtKB-KW"/>
</dbReference>
<evidence type="ECO:0000259" key="3">
    <source>
        <dbReference type="PROSITE" id="PS51719"/>
    </source>
</evidence>
<dbReference type="HOGENOM" id="CLU_479350_0_0_1"/>
<accession>A0A0D3JGI3</accession>
<dbReference type="KEGG" id="ehx:EMIHUDRAFT_469592"/>
<dbReference type="Pfam" id="PF00735">
    <property type="entry name" value="Septin"/>
    <property type="match status" value="1"/>
</dbReference>
<dbReference type="PROSITE" id="PS51719">
    <property type="entry name" value="G_SEPTIN"/>
    <property type="match status" value="1"/>
</dbReference>
<dbReference type="EnsemblProtists" id="EOD22618">
    <property type="protein sequence ID" value="EOD22618"/>
    <property type="gene ID" value="EMIHUDRAFT_469592"/>
</dbReference>
<dbReference type="InterPro" id="IPR030379">
    <property type="entry name" value="G_SEPTIN_dom"/>
</dbReference>
<keyword evidence="1" id="KW-0547">Nucleotide-binding</keyword>
<dbReference type="Gene3D" id="3.40.50.300">
    <property type="entry name" value="P-loop containing nucleotide triphosphate hydrolases"/>
    <property type="match status" value="1"/>
</dbReference>
<dbReference type="GeneID" id="17268165"/>
<keyword evidence="1" id="KW-0342">GTP-binding</keyword>
<sequence length="569" mass="61658">MASLSEELKVRVSRFDPFCITVGTPELVASTSSWQARARGKHELVASTSSWQARARGKHELVASTSSWQARARGKHELVASTSSWQARARGKHELVVSLIDTPGYGENLNTVDSFDVFMCHVEGLAVITSHVEGLAVIHVITSHVEGLFEAQLDPLVHVCLYFIAPHRLKHIDVEFMRRLHKKVNIVPIIAKSDTMTTKEKEEFKLQVRETLAREGIEPYAFDPISLRAMEAQDRQEYKPPWAVIGSTDAHLDAGVSVYLRKYPWGNALSSEPSHSDLPALRNLVMWSGQWQELKHASRMKYENWRVSRSLATRSSFAATAAAATVAATARRGVAAAQRAAAAGCSAVGVAPRTALRLLALLALLLTPLVGPAAHAWCFSSDPSAAREAKLMRGLVDRLAAEKGQALHAYERRVASLSGELQAARALGEEYAGRESAIAKERDALLRQLRASKDRQSDLEAEVGRVDAERALAEERAHAATAAAGGRCWSDSASEHVLTGVRSILGSTDRALHKAGRATAAASVSLRDAATDAAREVAKELPLAGRRAAIAAGRVLEEFKATSLLQPVG</sequence>
<name>A0A0D3JGI3_EMIH1</name>
<feature type="coiled-coil region" evidence="2">
    <location>
        <begin position="407"/>
        <end position="462"/>
    </location>
</feature>
<dbReference type="eggNOG" id="KOG2655">
    <property type="taxonomic scope" value="Eukaryota"/>
</dbReference>
<reference evidence="5" key="1">
    <citation type="journal article" date="2013" name="Nature">
        <title>Pan genome of the phytoplankton Emiliania underpins its global distribution.</title>
        <authorList>
            <person name="Read B.A."/>
            <person name="Kegel J."/>
            <person name="Klute M.J."/>
            <person name="Kuo A."/>
            <person name="Lefebvre S.C."/>
            <person name="Maumus F."/>
            <person name="Mayer C."/>
            <person name="Miller J."/>
            <person name="Monier A."/>
            <person name="Salamov A."/>
            <person name="Young J."/>
            <person name="Aguilar M."/>
            <person name="Claverie J.M."/>
            <person name="Frickenhaus S."/>
            <person name="Gonzalez K."/>
            <person name="Herman E.K."/>
            <person name="Lin Y.C."/>
            <person name="Napier J."/>
            <person name="Ogata H."/>
            <person name="Sarno A.F."/>
            <person name="Shmutz J."/>
            <person name="Schroeder D."/>
            <person name="de Vargas C."/>
            <person name="Verret F."/>
            <person name="von Dassow P."/>
            <person name="Valentin K."/>
            <person name="Van de Peer Y."/>
            <person name="Wheeler G."/>
            <person name="Dacks J.B."/>
            <person name="Delwiche C.F."/>
            <person name="Dyhrman S.T."/>
            <person name="Glockner G."/>
            <person name="John U."/>
            <person name="Richards T."/>
            <person name="Worden A.Z."/>
            <person name="Zhang X."/>
            <person name="Grigoriev I.V."/>
            <person name="Allen A.E."/>
            <person name="Bidle K."/>
            <person name="Borodovsky M."/>
            <person name="Bowler C."/>
            <person name="Brownlee C."/>
            <person name="Cock J.M."/>
            <person name="Elias M."/>
            <person name="Gladyshev V.N."/>
            <person name="Groth M."/>
            <person name="Guda C."/>
            <person name="Hadaegh A."/>
            <person name="Iglesias-Rodriguez M.D."/>
            <person name="Jenkins J."/>
            <person name="Jones B.M."/>
            <person name="Lawson T."/>
            <person name="Leese F."/>
            <person name="Lindquist E."/>
            <person name="Lobanov A."/>
            <person name="Lomsadze A."/>
            <person name="Malik S.B."/>
            <person name="Marsh M.E."/>
            <person name="Mackinder L."/>
            <person name="Mock T."/>
            <person name="Mueller-Roeber B."/>
            <person name="Pagarete A."/>
            <person name="Parker M."/>
            <person name="Probert I."/>
            <person name="Quesneville H."/>
            <person name="Raines C."/>
            <person name="Rensing S.A."/>
            <person name="Riano-Pachon D.M."/>
            <person name="Richier S."/>
            <person name="Rokitta S."/>
            <person name="Shiraiwa Y."/>
            <person name="Soanes D.M."/>
            <person name="van der Giezen M."/>
            <person name="Wahlund T.M."/>
            <person name="Williams B."/>
            <person name="Wilson W."/>
            <person name="Wolfe G."/>
            <person name="Wurch L.L."/>
        </authorList>
    </citation>
    <scope>NUCLEOTIDE SEQUENCE</scope>
</reference>
<dbReference type="RefSeq" id="XP_005775047.1">
    <property type="nucleotide sequence ID" value="XM_005774990.1"/>
</dbReference>
<comment type="similarity">
    <text evidence="1">Belongs to the TRAFAC class TrmE-Era-EngA-EngB-Septin-like GTPase superfamily. Septin GTPase family.</text>
</comment>
<evidence type="ECO:0000313" key="4">
    <source>
        <dbReference type="EnsemblProtists" id="EOD22618"/>
    </source>
</evidence>
<dbReference type="InterPro" id="IPR027417">
    <property type="entry name" value="P-loop_NTPase"/>
</dbReference>
<dbReference type="STRING" id="2903.R1CID9"/>
<dbReference type="AlphaFoldDB" id="A0A0D3JGI3"/>
<keyword evidence="5" id="KW-1185">Reference proteome</keyword>
<evidence type="ECO:0000256" key="1">
    <source>
        <dbReference type="RuleBase" id="RU004560"/>
    </source>
</evidence>